<comment type="caution">
    <text evidence="3">The sequence shown here is derived from an EMBL/GenBank/DDBJ whole genome shotgun (WGS) entry which is preliminary data.</text>
</comment>
<feature type="region of interest" description="Disordered" evidence="1">
    <location>
        <begin position="347"/>
        <end position="369"/>
    </location>
</feature>
<feature type="non-terminal residue" evidence="3">
    <location>
        <position position="1"/>
    </location>
</feature>
<reference evidence="3 4" key="1">
    <citation type="journal article" date="2017" name="Mol. Biol. Evol.">
        <title>The 4-celled Tetrabaena socialis nuclear genome reveals the essential components for genetic control of cell number at the origin of multicellularity in the volvocine lineage.</title>
        <authorList>
            <person name="Featherston J."/>
            <person name="Arakaki Y."/>
            <person name="Hanschen E.R."/>
            <person name="Ferris P.J."/>
            <person name="Michod R.E."/>
            <person name="Olson B.J.S.C."/>
            <person name="Nozaki H."/>
            <person name="Durand P.M."/>
        </authorList>
    </citation>
    <scope>NUCLEOTIDE SEQUENCE [LARGE SCALE GENOMIC DNA]</scope>
    <source>
        <strain evidence="3 4">NIES-571</strain>
    </source>
</reference>
<keyword evidence="4" id="KW-1185">Reference proteome</keyword>
<feature type="region of interest" description="Disordered" evidence="1">
    <location>
        <begin position="293"/>
        <end position="315"/>
    </location>
</feature>
<sequence>AAVSDDGSSRGAEPLPVGRCSARCAHACDLLVLLVLLELLTFGRVCLPAGGGPHAALQELPLEPAAHRADALLAAFPCGASHAGRLLYVLRTGAAFDPRAALRLTDWGNVARVLRQLLALAAPPLYERTRHGLFGIAAAATLLASITTALWTVDALLLPLVASALAARRGLSAAYFGCKAATMLRFHVGILTCLNFIEAALPVLAMAVLPCLVLRIRERVRLRPQNRAYLISCGVAGGGGGGGEATRQAAVGGSNHMPQEPPSPSQPRQTRQQPWPRIASTLGVGCQSRAAIADDGEDSAVRSSMRPGSPTKRPQAAAAFINGGGCCASRGGDSPVAAAQGVLAASPTTARGGNTGPVGLVSAPPPPLRSSVRYRPSTLYKGGRAVSRGTAFLSVKVPLPQVEDHTARHRQHQEAAAAVMEAAGSALRPYLDQATPVGALAAGADGVSGIGIGGTERARAAAGDAAQGLWQLARPASAVCVEGCVHLLLMARWVKWGGDSWGGAGGGGEVGGSSAQHATLQQAGAEEATGVDCAALDVTLKRLLMAALPHDIPQRLHGAFVWPPAVPLAAAVGPVEQRAGAGRADGITRAPQQQLGTRGTEVLVLLPAALLEGQGAVHLDVTVGAAAGGWQPAAESRPGGGGYLQLRLGLPPAALRDAGALLLHLLPPPAGAGGAPAEGPDVLTGQPFATLPLLVLPSAAAEEVLQLYGDPLGGGWVRDTLDGLLGTATTAAADGGACCELLAGGGMDAAAASAAADIAVSGLTSLSYDLGDLMQLPYGGAGMAAAPPDPVVVLDRHLLSFLASHGMAACLRVGLQALRCVGVQLAEKEEAALLAEAEAGGGPVEGGAEAEGGAGLDREEWAGRRPLAAAAEDKNAATSSGAEQGELQRASAVTPAVCDSPAGARKEGAPDADGATAPAGGRTVQQRQQLPPGQPAGPLWWLRVLLLGFSPPALERSYQAFKAAQCRTLDCTALWLLVAVRLSVTSRTLRAMRADAAAPRAAEELGAWRLSPLQQQLLAELAYASSALVPAAIAVCTSLLHRRRNALLLLRVVLDAVALSCILMPASWIGRQMPMLLRVSAAWTDYCRRRGTHWLFNSMLVPAALQLSPRQQSWAVLISLLPMTLKGYHVNYNRWGPALAFGVGNALCGMAIAAITDLPTRRRFVRLQRSSGGCGGCSRDGDRPLQGGCQGGGDDDPRE</sequence>
<feature type="transmembrane region" description="Helical" evidence="2">
    <location>
        <begin position="1021"/>
        <end position="1041"/>
    </location>
</feature>
<protein>
    <submittedName>
        <fullName evidence="3">Uncharacterized protein</fullName>
    </submittedName>
</protein>
<feature type="compositionally biased region" description="Low complexity" evidence="1">
    <location>
        <begin position="911"/>
        <end position="932"/>
    </location>
</feature>
<evidence type="ECO:0000256" key="1">
    <source>
        <dbReference type="SAM" id="MobiDB-lite"/>
    </source>
</evidence>
<proteinExistence type="predicted"/>
<keyword evidence="2" id="KW-0472">Membrane</keyword>
<keyword evidence="2" id="KW-1133">Transmembrane helix</keyword>
<evidence type="ECO:0000313" key="3">
    <source>
        <dbReference type="EMBL" id="PNH10101.1"/>
    </source>
</evidence>
<accession>A0A2J8AC57</accession>
<name>A0A2J8AC57_9CHLO</name>
<feature type="region of interest" description="Disordered" evidence="1">
    <location>
        <begin position="867"/>
        <end position="932"/>
    </location>
</feature>
<dbReference type="EMBL" id="PGGS01000067">
    <property type="protein sequence ID" value="PNH10101.1"/>
    <property type="molecule type" value="Genomic_DNA"/>
</dbReference>
<evidence type="ECO:0000313" key="4">
    <source>
        <dbReference type="Proteomes" id="UP000236333"/>
    </source>
</evidence>
<organism evidence="3 4">
    <name type="scientific">Tetrabaena socialis</name>
    <dbReference type="NCBI Taxonomy" id="47790"/>
    <lineage>
        <taxon>Eukaryota</taxon>
        <taxon>Viridiplantae</taxon>
        <taxon>Chlorophyta</taxon>
        <taxon>core chlorophytes</taxon>
        <taxon>Chlorophyceae</taxon>
        <taxon>CS clade</taxon>
        <taxon>Chlamydomonadales</taxon>
        <taxon>Tetrabaenaceae</taxon>
        <taxon>Tetrabaena</taxon>
    </lineage>
</organism>
<feature type="transmembrane region" description="Helical" evidence="2">
    <location>
        <begin position="188"/>
        <end position="209"/>
    </location>
</feature>
<feature type="transmembrane region" description="Helical" evidence="2">
    <location>
        <begin position="1135"/>
        <end position="1156"/>
    </location>
</feature>
<feature type="region of interest" description="Disordered" evidence="1">
    <location>
        <begin position="238"/>
        <end position="274"/>
    </location>
</feature>
<feature type="transmembrane region" description="Helical" evidence="2">
    <location>
        <begin position="1048"/>
        <end position="1069"/>
    </location>
</feature>
<evidence type="ECO:0000256" key="2">
    <source>
        <dbReference type="SAM" id="Phobius"/>
    </source>
</evidence>
<dbReference type="Proteomes" id="UP000236333">
    <property type="component" value="Unassembled WGS sequence"/>
</dbReference>
<feature type="non-terminal residue" evidence="3">
    <location>
        <position position="1199"/>
    </location>
</feature>
<keyword evidence="2" id="KW-0812">Transmembrane</keyword>
<dbReference type="AlphaFoldDB" id="A0A2J8AC57"/>
<dbReference type="OrthoDB" id="563620at2759"/>
<feature type="region of interest" description="Disordered" evidence="1">
    <location>
        <begin position="1169"/>
        <end position="1199"/>
    </location>
</feature>
<gene>
    <name evidence="3" type="ORF">TSOC_003223</name>
</gene>